<dbReference type="EMBL" id="CP021920">
    <property type="protein sequence ID" value="ASB87326.1"/>
    <property type="molecule type" value="Genomic_DNA"/>
</dbReference>
<sequence length="96" mass="11116">MIFKTKKPGVKIKSVLAELGSEYEIKRIDLWNNIYRDLENGYEIQIGEIDNADRNFNVSVSIWMNKPTVKPIESVSHIKSVQELKSVLDEMIVKYS</sequence>
<gene>
    <name evidence="1" type="ORF">S101395_00772</name>
</gene>
<accession>A0ABM6LDH0</accession>
<proteinExistence type="predicted"/>
<reference evidence="1 2" key="1">
    <citation type="submission" date="2017-06" db="EMBL/GenBank/DDBJ databases">
        <title>Genome sequence of Bacillus sonorensis strain SRCM101395.</title>
        <authorList>
            <person name="Cho S.H."/>
        </authorList>
    </citation>
    <scope>NUCLEOTIDE SEQUENCE [LARGE SCALE GENOMIC DNA]</scope>
    <source>
        <strain evidence="1 2">SRCM101395</strain>
    </source>
</reference>
<dbReference type="GeneID" id="92855169"/>
<dbReference type="RefSeq" id="WP_017474699.1">
    <property type="nucleotide sequence ID" value="NZ_CABJEH010000002.1"/>
</dbReference>
<evidence type="ECO:0000313" key="1">
    <source>
        <dbReference type="EMBL" id="ASB87326.1"/>
    </source>
</evidence>
<dbReference type="Proteomes" id="UP000196877">
    <property type="component" value="Chromosome"/>
</dbReference>
<evidence type="ECO:0000313" key="2">
    <source>
        <dbReference type="Proteomes" id="UP000196877"/>
    </source>
</evidence>
<name>A0ABM6LDH0_9BACI</name>
<organism evidence="1 2">
    <name type="scientific">Bacillus sonorensis</name>
    <dbReference type="NCBI Taxonomy" id="119858"/>
    <lineage>
        <taxon>Bacteria</taxon>
        <taxon>Bacillati</taxon>
        <taxon>Bacillota</taxon>
        <taxon>Bacilli</taxon>
        <taxon>Bacillales</taxon>
        <taxon>Bacillaceae</taxon>
        <taxon>Bacillus</taxon>
    </lineage>
</organism>
<protein>
    <submittedName>
        <fullName evidence="1">Uncharacterized protein</fullName>
    </submittedName>
</protein>
<keyword evidence="2" id="KW-1185">Reference proteome</keyword>